<keyword evidence="1" id="KW-0812">Transmembrane</keyword>
<feature type="transmembrane region" description="Helical" evidence="1">
    <location>
        <begin position="81"/>
        <end position="99"/>
    </location>
</feature>
<evidence type="ECO:0000256" key="1">
    <source>
        <dbReference type="SAM" id="Phobius"/>
    </source>
</evidence>
<proteinExistence type="predicted"/>
<keyword evidence="1" id="KW-1133">Transmembrane helix</keyword>
<protein>
    <submittedName>
        <fullName evidence="2">Uncharacterized protein</fullName>
    </submittedName>
</protein>
<organism evidence="2 3">
    <name type="scientific">Weissella minor</name>
    <dbReference type="NCBI Taxonomy" id="1620"/>
    <lineage>
        <taxon>Bacteria</taxon>
        <taxon>Bacillati</taxon>
        <taxon>Bacillota</taxon>
        <taxon>Bacilli</taxon>
        <taxon>Lactobacillales</taxon>
        <taxon>Lactobacillaceae</taxon>
        <taxon>Weissella</taxon>
    </lineage>
</organism>
<dbReference type="EMBL" id="JQCD01000031">
    <property type="protein sequence ID" value="KRN76077.1"/>
    <property type="molecule type" value="Genomic_DNA"/>
</dbReference>
<reference evidence="2 3" key="1">
    <citation type="journal article" date="2015" name="Genome Announc.">
        <title>Expanding the biotechnology potential of lactobacilli through comparative genomics of 213 strains and associated genera.</title>
        <authorList>
            <person name="Sun Z."/>
            <person name="Harris H.M."/>
            <person name="McCann A."/>
            <person name="Guo C."/>
            <person name="Argimon S."/>
            <person name="Zhang W."/>
            <person name="Yang X."/>
            <person name="Jeffery I.B."/>
            <person name="Cooney J.C."/>
            <person name="Kagawa T.F."/>
            <person name="Liu W."/>
            <person name="Song Y."/>
            <person name="Salvetti E."/>
            <person name="Wrobel A."/>
            <person name="Rasinkangas P."/>
            <person name="Parkhill J."/>
            <person name="Rea M.C."/>
            <person name="O'Sullivan O."/>
            <person name="Ritari J."/>
            <person name="Douillard F.P."/>
            <person name="Paul Ross R."/>
            <person name="Yang R."/>
            <person name="Briner A.E."/>
            <person name="Felis G.E."/>
            <person name="de Vos W.M."/>
            <person name="Barrangou R."/>
            <person name="Klaenhammer T.R."/>
            <person name="Caufield P.W."/>
            <person name="Cui Y."/>
            <person name="Zhang H."/>
            <person name="O'Toole P.W."/>
        </authorList>
    </citation>
    <scope>NUCLEOTIDE SEQUENCE [LARGE SCALE GENOMIC DNA]</scope>
    <source>
        <strain evidence="2 3">DSM 20014</strain>
    </source>
</reference>
<dbReference type="RefSeq" id="WP_057788972.1">
    <property type="nucleotide sequence ID" value="NZ_JQCD01000031.1"/>
</dbReference>
<dbReference type="STRING" id="1620.IV67_GL001128"/>
<sequence>MVTTKQLKWIYLTLGFLMLLALMVGHENSWFYRFEAAVLGGLVFTSTENHSKADYHWFAGIFVGVNLAMLINGMWDVTPAWIHLGISGVCAMVLMLTFVQKLGK</sequence>
<evidence type="ECO:0000313" key="2">
    <source>
        <dbReference type="EMBL" id="KRN76077.1"/>
    </source>
</evidence>
<feature type="transmembrane region" description="Helical" evidence="1">
    <location>
        <begin position="55"/>
        <end position="75"/>
    </location>
</feature>
<dbReference type="PATRIC" id="fig|1620.3.peg.1142"/>
<keyword evidence="1" id="KW-0472">Membrane</keyword>
<dbReference type="AlphaFoldDB" id="A0A0R2JPR9"/>
<accession>A0A0R2JPR9</accession>
<keyword evidence="3" id="KW-1185">Reference proteome</keyword>
<evidence type="ECO:0000313" key="3">
    <source>
        <dbReference type="Proteomes" id="UP000051673"/>
    </source>
</evidence>
<dbReference type="Proteomes" id="UP000051673">
    <property type="component" value="Unassembled WGS sequence"/>
</dbReference>
<name>A0A0R2JPR9_9LACO</name>
<gene>
    <name evidence="2" type="ORF">IV67_GL001128</name>
</gene>
<comment type="caution">
    <text evidence="2">The sequence shown here is derived from an EMBL/GenBank/DDBJ whole genome shotgun (WGS) entry which is preliminary data.</text>
</comment>
<feature type="transmembrane region" description="Helical" evidence="1">
    <location>
        <begin position="7"/>
        <end position="24"/>
    </location>
</feature>